<proteinExistence type="predicted"/>
<dbReference type="AlphaFoldDB" id="A0A922I0M9"/>
<feature type="region of interest" description="Disordered" evidence="1">
    <location>
        <begin position="250"/>
        <end position="270"/>
    </location>
</feature>
<dbReference type="EMBL" id="ASGP02000003">
    <property type="protein sequence ID" value="KAH9517608.1"/>
    <property type="molecule type" value="Genomic_DNA"/>
</dbReference>
<reference evidence="2" key="2">
    <citation type="journal article" date="2022" name="Res Sq">
        <title>Comparative Genomics Reveals Insights into the Divergent Evolution of Astigmatic Mites and Household Pest Adaptations.</title>
        <authorList>
            <person name="Xiong Q."/>
            <person name="Wan A.T.-Y."/>
            <person name="Liu X.-Y."/>
            <person name="Fung C.S.-H."/>
            <person name="Xiao X."/>
            <person name="Malainual N."/>
            <person name="Hou J."/>
            <person name="Wang L."/>
            <person name="Wang M."/>
            <person name="Yang K."/>
            <person name="Cui Y."/>
            <person name="Leung E."/>
            <person name="Nong W."/>
            <person name="Shin S.-K."/>
            <person name="Au S."/>
            <person name="Jeong K.Y."/>
            <person name="Chew F.T."/>
            <person name="Hui J."/>
            <person name="Leung T.F."/>
            <person name="Tungtrongchitr A."/>
            <person name="Zhong N."/>
            <person name="Liu Z."/>
            <person name="Tsui S."/>
        </authorList>
    </citation>
    <scope>NUCLEOTIDE SEQUENCE</scope>
    <source>
        <strain evidence="2">Derf</strain>
        <tissue evidence="2">Whole organism</tissue>
    </source>
</reference>
<feature type="compositionally biased region" description="Low complexity" evidence="1">
    <location>
        <begin position="60"/>
        <end position="70"/>
    </location>
</feature>
<keyword evidence="3" id="KW-1185">Reference proteome</keyword>
<feature type="compositionally biased region" description="Gly residues" evidence="1">
    <location>
        <begin position="37"/>
        <end position="46"/>
    </location>
</feature>
<organism evidence="2 3">
    <name type="scientific">Dermatophagoides farinae</name>
    <name type="common">American house dust mite</name>
    <dbReference type="NCBI Taxonomy" id="6954"/>
    <lineage>
        <taxon>Eukaryota</taxon>
        <taxon>Metazoa</taxon>
        <taxon>Ecdysozoa</taxon>
        <taxon>Arthropoda</taxon>
        <taxon>Chelicerata</taxon>
        <taxon>Arachnida</taxon>
        <taxon>Acari</taxon>
        <taxon>Acariformes</taxon>
        <taxon>Sarcoptiformes</taxon>
        <taxon>Astigmata</taxon>
        <taxon>Psoroptidia</taxon>
        <taxon>Analgoidea</taxon>
        <taxon>Pyroglyphidae</taxon>
        <taxon>Dermatophagoidinae</taxon>
        <taxon>Dermatophagoides</taxon>
    </lineage>
</organism>
<dbReference type="Proteomes" id="UP000790347">
    <property type="component" value="Unassembled WGS sequence"/>
</dbReference>
<sequence>MLHVRSYSVRMKKRNMETVSSFRRNLQRRRGANDTGSGAGGGGGGTNDSFRSKSSRRRSTSLTTTSGSLLNETTHQSSSPYHHRSQSNQQQQSSLKNQSLIQSPSPPIPATPGYLDHHQQKQLNKKLNEFNDSYTGVILESPKLVKFIDKQTSDKHDRKLSIDGKAKEKLSFRRVRNLSSILDKSFFFCKFFFSLQALSAEVSNVGAVSGEGVGAGGEVDPSVYNRHRRLTSLYSSYGPEAAAILEAQKMASKRKPPAGQPGTIGSSGGTGKGPSSLFIFSDDNFIRRHTRFIIEWPYPFHT</sequence>
<feature type="region of interest" description="Disordered" evidence="1">
    <location>
        <begin position="15"/>
        <end position="115"/>
    </location>
</feature>
<gene>
    <name evidence="2" type="ORF">DERF_008264</name>
</gene>
<feature type="compositionally biased region" description="Polar residues" evidence="1">
    <location>
        <begin position="71"/>
        <end position="80"/>
    </location>
</feature>
<accession>A0A922I0M9</accession>
<evidence type="ECO:0000256" key="1">
    <source>
        <dbReference type="SAM" id="MobiDB-lite"/>
    </source>
</evidence>
<evidence type="ECO:0000313" key="2">
    <source>
        <dbReference type="EMBL" id="KAH9517608.1"/>
    </source>
</evidence>
<name>A0A922I0M9_DERFA</name>
<feature type="compositionally biased region" description="Low complexity" evidence="1">
    <location>
        <begin position="86"/>
        <end position="103"/>
    </location>
</feature>
<protein>
    <submittedName>
        <fullName evidence="2">Uncharacterized protein</fullName>
    </submittedName>
</protein>
<comment type="caution">
    <text evidence="2">The sequence shown here is derived from an EMBL/GenBank/DDBJ whole genome shotgun (WGS) entry which is preliminary data.</text>
</comment>
<reference evidence="2" key="1">
    <citation type="submission" date="2013-05" db="EMBL/GenBank/DDBJ databases">
        <authorList>
            <person name="Yim A.K.Y."/>
            <person name="Chan T.F."/>
            <person name="Ji K.M."/>
            <person name="Liu X.Y."/>
            <person name="Zhou J.W."/>
            <person name="Li R.Q."/>
            <person name="Yang K.Y."/>
            <person name="Li J."/>
            <person name="Li M."/>
            <person name="Law P.T.W."/>
            <person name="Wu Y.L."/>
            <person name="Cai Z.L."/>
            <person name="Qin H."/>
            <person name="Bao Y."/>
            <person name="Leung R.K.K."/>
            <person name="Ng P.K.S."/>
            <person name="Zou J."/>
            <person name="Zhong X.J."/>
            <person name="Ran P.X."/>
            <person name="Zhong N.S."/>
            <person name="Liu Z.G."/>
            <person name="Tsui S.K.W."/>
        </authorList>
    </citation>
    <scope>NUCLEOTIDE SEQUENCE</scope>
    <source>
        <strain evidence="2">Derf</strain>
        <tissue evidence="2">Whole organism</tissue>
    </source>
</reference>
<evidence type="ECO:0000313" key="3">
    <source>
        <dbReference type="Proteomes" id="UP000790347"/>
    </source>
</evidence>